<proteinExistence type="inferred from homology"/>
<dbReference type="InterPro" id="IPR040758">
    <property type="entry name" value="PrmC_N"/>
</dbReference>
<feature type="binding site" evidence="4">
    <location>
        <position position="148"/>
    </location>
    <ligand>
        <name>S-adenosyl-L-methionine</name>
        <dbReference type="ChEBI" id="CHEBI:59789"/>
    </ligand>
</feature>
<evidence type="ECO:0000313" key="7">
    <source>
        <dbReference type="EMBL" id="ADI16855.1"/>
    </source>
</evidence>
<dbReference type="InterPro" id="IPR019874">
    <property type="entry name" value="RF_methyltr_PrmC"/>
</dbReference>
<dbReference type="InterPro" id="IPR025714">
    <property type="entry name" value="Methyltranfer_dom"/>
</dbReference>
<evidence type="ECO:0000259" key="5">
    <source>
        <dbReference type="Pfam" id="PF13847"/>
    </source>
</evidence>
<dbReference type="HAMAP" id="MF_02126">
    <property type="entry name" value="RF_methyltr_PrmC"/>
    <property type="match status" value="1"/>
</dbReference>
<evidence type="ECO:0000256" key="1">
    <source>
        <dbReference type="ARBA" id="ARBA00022603"/>
    </source>
</evidence>
<name>E0XR14_9PROT</name>
<gene>
    <name evidence="4" type="primary">prmC</name>
</gene>
<feature type="binding site" evidence="4">
    <location>
        <position position="193"/>
    </location>
    <ligand>
        <name>S-adenosyl-L-methionine</name>
        <dbReference type="ChEBI" id="CHEBI:59789"/>
    </ligand>
</feature>
<dbReference type="InterPro" id="IPR002052">
    <property type="entry name" value="DNA_methylase_N6_adenine_CS"/>
</dbReference>
<dbReference type="Gene3D" id="1.10.8.10">
    <property type="entry name" value="DNA helicase RuvA subunit, C-terminal domain"/>
    <property type="match status" value="1"/>
</dbReference>
<dbReference type="GO" id="GO:0032259">
    <property type="term" value="P:methylation"/>
    <property type="evidence" value="ECO:0007669"/>
    <property type="project" value="UniProtKB-KW"/>
</dbReference>
<feature type="domain" description="Methyltransferase" evidence="5">
    <location>
        <begin position="118"/>
        <end position="193"/>
    </location>
</feature>
<feature type="binding site" evidence="4">
    <location>
        <position position="177"/>
    </location>
    <ligand>
        <name>S-adenosyl-L-methionine</name>
        <dbReference type="ChEBI" id="CHEBI:59789"/>
    </ligand>
</feature>
<organism evidence="7">
    <name type="scientific">uncultured alpha proteobacterium HF0010_13E22</name>
    <dbReference type="NCBI Taxonomy" id="710801"/>
    <lineage>
        <taxon>Bacteria</taxon>
        <taxon>Pseudomonadati</taxon>
        <taxon>Pseudomonadota</taxon>
        <taxon>Alphaproteobacteria</taxon>
        <taxon>environmental samples</taxon>
    </lineage>
</organism>
<protein>
    <recommendedName>
        <fullName evidence="4">Release factor glutamine methyltransferase</fullName>
        <shortName evidence="4">RF MTase</shortName>
        <ecNumber evidence="4">2.1.1.297</ecNumber>
    </recommendedName>
    <alternativeName>
        <fullName evidence="4">N5-glutamine methyltransferase PrmC</fullName>
    </alternativeName>
    <alternativeName>
        <fullName evidence="4">Protein-(glutamine-N5) MTase PrmC</fullName>
    </alternativeName>
    <alternativeName>
        <fullName evidence="4">Protein-glutamine N-methyltransferase PrmC</fullName>
    </alternativeName>
</protein>
<dbReference type="PANTHER" id="PTHR18895:SF74">
    <property type="entry name" value="MTRF1L RELEASE FACTOR GLUTAMINE METHYLTRANSFERASE"/>
    <property type="match status" value="1"/>
</dbReference>
<dbReference type="NCBIfam" id="TIGR03534">
    <property type="entry name" value="RF_mod_PrmC"/>
    <property type="match status" value="1"/>
</dbReference>
<dbReference type="PANTHER" id="PTHR18895">
    <property type="entry name" value="HEMK METHYLTRANSFERASE"/>
    <property type="match status" value="1"/>
</dbReference>
<evidence type="ECO:0000256" key="2">
    <source>
        <dbReference type="ARBA" id="ARBA00022679"/>
    </source>
</evidence>
<dbReference type="EC" id="2.1.1.297" evidence="4"/>
<feature type="domain" description="Release factor glutamine methyltransferase N-terminal" evidence="6">
    <location>
        <begin position="11"/>
        <end position="80"/>
    </location>
</feature>
<dbReference type="PROSITE" id="PS00092">
    <property type="entry name" value="N6_MTASE"/>
    <property type="match status" value="1"/>
</dbReference>
<comment type="similarity">
    <text evidence="4">Belongs to the protein N5-glutamine methyltransferase family. PrmC subfamily.</text>
</comment>
<keyword evidence="3 4" id="KW-0949">S-adenosyl-L-methionine</keyword>
<feature type="binding site" evidence="4">
    <location>
        <begin position="125"/>
        <end position="129"/>
    </location>
    <ligand>
        <name>S-adenosyl-L-methionine</name>
        <dbReference type="ChEBI" id="CHEBI:59789"/>
    </ligand>
</feature>
<dbReference type="CDD" id="cd02440">
    <property type="entry name" value="AdoMet_MTases"/>
    <property type="match status" value="1"/>
</dbReference>
<keyword evidence="1 4" id="KW-0489">Methyltransferase</keyword>
<evidence type="ECO:0000259" key="6">
    <source>
        <dbReference type="Pfam" id="PF17827"/>
    </source>
</evidence>
<dbReference type="InterPro" id="IPR029063">
    <property type="entry name" value="SAM-dependent_MTases_sf"/>
</dbReference>
<sequence>MSAAPAEARDILMPAVRRLQEGGVASPALDSRLLLGTALGLDRAVLPHETLAGFDEAAAAMFEAFLNRRLGGEPVSRIRGWREFWTLRLELAPATLDPRPDSETIVAAALAATDPGKPCRMLDLGCGTGALLLACLSERPDATGTGVDIAGEAVEAATRNAGKNGLSARADFVIGDFSDPDVAPGIYDLILCNPPYIPAGEIDGLAVEVACFDPRLALDGGDDGLDCWRAVLPRIAAGLSRGGRACLEIGAGQRDAVLGLAARAGLCEIGREKDFAGICRCLVLGLADNPATGAPG</sequence>
<evidence type="ECO:0000256" key="3">
    <source>
        <dbReference type="ARBA" id="ARBA00022691"/>
    </source>
</evidence>
<keyword evidence="2 4" id="KW-0808">Transferase</keyword>
<dbReference type="SUPFAM" id="SSF53335">
    <property type="entry name" value="S-adenosyl-L-methionine-dependent methyltransferases"/>
    <property type="match status" value="1"/>
</dbReference>
<dbReference type="Pfam" id="PF17827">
    <property type="entry name" value="PrmC_N"/>
    <property type="match status" value="1"/>
</dbReference>
<reference evidence="7" key="1">
    <citation type="journal article" date="2011" name="Environ. Microbiol.">
        <title>Time-series analyses of Monterey Bay coastal microbial picoplankton using a 'genome proxy' microarray.</title>
        <authorList>
            <person name="Rich V.I."/>
            <person name="Pham V.D."/>
            <person name="Eppley J."/>
            <person name="Shi Y."/>
            <person name="DeLong E.F."/>
        </authorList>
    </citation>
    <scope>NUCLEOTIDE SEQUENCE</scope>
</reference>
<dbReference type="EMBL" id="GU474848">
    <property type="protein sequence ID" value="ADI16855.1"/>
    <property type="molecule type" value="Genomic_DNA"/>
</dbReference>
<comment type="catalytic activity">
    <reaction evidence="4">
        <text>L-glutaminyl-[peptide chain release factor] + S-adenosyl-L-methionine = N(5)-methyl-L-glutaminyl-[peptide chain release factor] + S-adenosyl-L-homocysteine + H(+)</text>
        <dbReference type="Rhea" id="RHEA:42896"/>
        <dbReference type="Rhea" id="RHEA-COMP:10271"/>
        <dbReference type="Rhea" id="RHEA-COMP:10272"/>
        <dbReference type="ChEBI" id="CHEBI:15378"/>
        <dbReference type="ChEBI" id="CHEBI:30011"/>
        <dbReference type="ChEBI" id="CHEBI:57856"/>
        <dbReference type="ChEBI" id="CHEBI:59789"/>
        <dbReference type="ChEBI" id="CHEBI:61891"/>
        <dbReference type="EC" id="2.1.1.297"/>
    </reaction>
</comment>
<dbReference type="InterPro" id="IPR050320">
    <property type="entry name" value="N5-glutamine_MTase"/>
</dbReference>
<accession>E0XR14</accession>
<dbReference type="AlphaFoldDB" id="E0XR14"/>
<feature type="binding site" evidence="4">
    <location>
        <begin position="193"/>
        <end position="196"/>
    </location>
    <ligand>
        <name>substrate</name>
    </ligand>
</feature>
<evidence type="ECO:0000256" key="4">
    <source>
        <dbReference type="HAMAP-Rule" id="MF_02126"/>
    </source>
</evidence>
<dbReference type="Gene3D" id="3.40.50.150">
    <property type="entry name" value="Vaccinia Virus protein VP39"/>
    <property type="match status" value="1"/>
</dbReference>
<dbReference type="NCBIfam" id="TIGR00536">
    <property type="entry name" value="hemK_fam"/>
    <property type="match status" value="1"/>
</dbReference>
<dbReference type="InterPro" id="IPR004556">
    <property type="entry name" value="HemK-like"/>
</dbReference>
<comment type="function">
    <text evidence="4">Methylates the class 1 translation termination release factors RF1/PrfA and RF2/PrfB on the glutamine residue of the universally conserved GGQ motif.</text>
</comment>
<dbReference type="GO" id="GO:0003676">
    <property type="term" value="F:nucleic acid binding"/>
    <property type="evidence" value="ECO:0007669"/>
    <property type="project" value="InterPro"/>
</dbReference>
<dbReference type="Pfam" id="PF13847">
    <property type="entry name" value="Methyltransf_31"/>
    <property type="match status" value="1"/>
</dbReference>
<dbReference type="GO" id="GO:0102559">
    <property type="term" value="F:peptide chain release factor N(5)-glutamine methyltransferase activity"/>
    <property type="evidence" value="ECO:0007669"/>
    <property type="project" value="UniProtKB-EC"/>
</dbReference>